<keyword evidence="5" id="KW-0255">Endonuclease</keyword>
<dbReference type="PANTHER" id="PTHR42648">
    <property type="entry name" value="TRANSPOSASE, PUTATIVE-RELATED"/>
    <property type="match status" value="1"/>
</dbReference>
<evidence type="ECO:0000256" key="15">
    <source>
        <dbReference type="ARBA" id="ARBA00049244"/>
    </source>
</evidence>
<evidence type="ECO:0000256" key="8">
    <source>
        <dbReference type="ARBA" id="ARBA00022884"/>
    </source>
</evidence>
<dbReference type="GO" id="GO:0003887">
    <property type="term" value="F:DNA-directed DNA polymerase activity"/>
    <property type="evidence" value="ECO:0007669"/>
    <property type="project" value="UniProtKB-KW"/>
</dbReference>
<protein>
    <recommendedName>
        <fullName evidence="16">Integrase catalytic domain-containing protein</fullName>
    </recommendedName>
</protein>
<dbReference type="SUPFAM" id="SSF53098">
    <property type="entry name" value="Ribonuclease H-like"/>
    <property type="match status" value="1"/>
</dbReference>
<comment type="catalytic activity">
    <reaction evidence="14">
        <text>DNA(n) + a 2'-deoxyribonucleoside 5'-triphosphate = DNA(n+1) + diphosphate</text>
        <dbReference type="Rhea" id="RHEA:22508"/>
        <dbReference type="Rhea" id="RHEA-COMP:17339"/>
        <dbReference type="Rhea" id="RHEA-COMP:17340"/>
        <dbReference type="ChEBI" id="CHEBI:33019"/>
        <dbReference type="ChEBI" id="CHEBI:61560"/>
        <dbReference type="ChEBI" id="CHEBI:173112"/>
        <dbReference type="EC" id="2.7.7.49"/>
    </reaction>
</comment>
<keyword evidence="4" id="KW-0479">Metal-binding</keyword>
<dbReference type="GO" id="GO:0032196">
    <property type="term" value="P:transposition"/>
    <property type="evidence" value="ECO:0007669"/>
    <property type="project" value="UniProtKB-KW"/>
</dbReference>
<evidence type="ECO:0000256" key="6">
    <source>
        <dbReference type="ARBA" id="ARBA00022801"/>
    </source>
</evidence>
<evidence type="ECO:0000256" key="9">
    <source>
        <dbReference type="ARBA" id="ARBA00022908"/>
    </source>
</evidence>
<reference evidence="17 18" key="1">
    <citation type="submission" date="2017-10" db="EMBL/GenBank/DDBJ databases">
        <title>Development of genomic resources for the powdery mildew, Erysiphe pulchra.</title>
        <authorList>
            <person name="Wadl P.A."/>
            <person name="Mack B.M."/>
            <person name="Moore G."/>
            <person name="Beltz S.B."/>
        </authorList>
    </citation>
    <scope>NUCLEOTIDE SEQUENCE [LARGE SCALE GENOMIC DNA]</scope>
    <source>
        <strain evidence="17">Cflorida</strain>
    </source>
</reference>
<evidence type="ECO:0000256" key="3">
    <source>
        <dbReference type="ARBA" id="ARBA00022722"/>
    </source>
</evidence>
<keyword evidence="10" id="KW-0695">RNA-directed DNA polymerase</keyword>
<dbReference type="Proteomes" id="UP000237438">
    <property type="component" value="Unassembled WGS sequence"/>
</dbReference>
<dbReference type="GO" id="GO:0016787">
    <property type="term" value="F:hydrolase activity"/>
    <property type="evidence" value="ECO:0007669"/>
    <property type="project" value="UniProtKB-KW"/>
</dbReference>
<proteinExistence type="predicted"/>
<evidence type="ECO:0000256" key="11">
    <source>
        <dbReference type="ARBA" id="ARBA00022932"/>
    </source>
</evidence>
<keyword evidence="11" id="KW-0239">DNA-directed DNA polymerase</keyword>
<dbReference type="GO" id="GO:0005634">
    <property type="term" value="C:nucleus"/>
    <property type="evidence" value="ECO:0007669"/>
    <property type="project" value="UniProtKB-ARBA"/>
</dbReference>
<evidence type="ECO:0000256" key="12">
    <source>
        <dbReference type="ARBA" id="ARBA00023125"/>
    </source>
</evidence>
<dbReference type="AlphaFoldDB" id="A0A2S4PLK3"/>
<dbReference type="Gene3D" id="3.30.420.10">
    <property type="entry name" value="Ribonuclease H-like superfamily/Ribonuclease H"/>
    <property type="match status" value="1"/>
</dbReference>
<evidence type="ECO:0000256" key="5">
    <source>
        <dbReference type="ARBA" id="ARBA00022759"/>
    </source>
</evidence>
<keyword evidence="18" id="KW-1185">Reference proteome</keyword>
<keyword evidence="11" id="KW-0808">Transferase</keyword>
<dbReference type="GO" id="GO:0003677">
    <property type="term" value="F:DNA binding"/>
    <property type="evidence" value="ECO:0007669"/>
    <property type="project" value="UniProtKB-KW"/>
</dbReference>
<name>A0A2S4PLK3_9PEZI</name>
<dbReference type="InterPro" id="IPR057670">
    <property type="entry name" value="SH3_retrovirus"/>
</dbReference>
<evidence type="ECO:0000313" key="17">
    <source>
        <dbReference type="EMBL" id="POS82922.1"/>
    </source>
</evidence>
<keyword evidence="1" id="KW-0815">Transposition</keyword>
<dbReference type="PROSITE" id="PS50994">
    <property type="entry name" value="INTEGRASE"/>
    <property type="match status" value="1"/>
</dbReference>
<keyword evidence="6" id="KW-0378">Hydrolase</keyword>
<keyword evidence="13" id="KW-0233">DNA recombination</keyword>
<keyword evidence="7" id="KW-0460">Magnesium</keyword>
<gene>
    <name evidence="17" type="ORF">EPUL_004255</name>
</gene>
<keyword evidence="2" id="KW-0548">Nucleotidyltransferase</keyword>
<evidence type="ECO:0000259" key="16">
    <source>
        <dbReference type="PROSITE" id="PS50994"/>
    </source>
</evidence>
<dbReference type="STRING" id="225359.A0A2S4PLK3"/>
<dbReference type="InterPro" id="IPR036397">
    <property type="entry name" value="RNaseH_sf"/>
</dbReference>
<evidence type="ECO:0000256" key="4">
    <source>
        <dbReference type="ARBA" id="ARBA00022723"/>
    </source>
</evidence>
<dbReference type="EMBL" id="PEDP01002099">
    <property type="protein sequence ID" value="POS82922.1"/>
    <property type="molecule type" value="Genomic_DNA"/>
</dbReference>
<dbReference type="GO" id="GO:0003723">
    <property type="term" value="F:RNA binding"/>
    <property type="evidence" value="ECO:0007669"/>
    <property type="project" value="UniProtKB-KW"/>
</dbReference>
<evidence type="ECO:0000256" key="13">
    <source>
        <dbReference type="ARBA" id="ARBA00023172"/>
    </source>
</evidence>
<dbReference type="PANTHER" id="PTHR42648:SF11">
    <property type="entry name" value="TRANSPOSON TY4-P GAG-POL POLYPROTEIN"/>
    <property type="match status" value="1"/>
</dbReference>
<evidence type="ECO:0000256" key="1">
    <source>
        <dbReference type="ARBA" id="ARBA00022578"/>
    </source>
</evidence>
<evidence type="ECO:0000256" key="10">
    <source>
        <dbReference type="ARBA" id="ARBA00022918"/>
    </source>
</evidence>
<dbReference type="OrthoDB" id="3544839at2759"/>
<dbReference type="GO" id="GO:0003964">
    <property type="term" value="F:RNA-directed DNA polymerase activity"/>
    <property type="evidence" value="ECO:0007669"/>
    <property type="project" value="UniProtKB-KW"/>
</dbReference>
<comment type="caution">
    <text evidence="17">The sequence shown here is derived from an EMBL/GenBank/DDBJ whole genome shotgun (WGS) entry which is preliminary data.</text>
</comment>
<evidence type="ECO:0000256" key="2">
    <source>
        <dbReference type="ARBA" id="ARBA00022695"/>
    </source>
</evidence>
<keyword evidence="9" id="KW-0229">DNA integration</keyword>
<organism evidence="17 18">
    <name type="scientific">Erysiphe pulchra</name>
    <dbReference type="NCBI Taxonomy" id="225359"/>
    <lineage>
        <taxon>Eukaryota</taxon>
        <taxon>Fungi</taxon>
        <taxon>Dikarya</taxon>
        <taxon>Ascomycota</taxon>
        <taxon>Pezizomycotina</taxon>
        <taxon>Leotiomycetes</taxon>
        <taxon>Erysiphales</taxon>
        <taxon>Erysiphaceae</taxon>
        <taxon>Erysiphe</taxon>
    </lineage>
</organism>
<dbReference type="GO" id="GO:0004519">
    <property type="term" value="F:endonuclease activity"/>
    <property type="evidence" value="ECO:0007669"/>
    <property type="project" value="UniProtKB-KW"/>
</dbReference>
<evidence type="ECO:0000313" key="18">
    <source>
        <dbReference type="Proteomes" id="UP000237438"/>
    </source>
</evidence>
<dbReference type="InterPro" id="IPR012337">
    <property type="entry name" value="RNaseH-like_sf"/>
</dbReference>
<dbReference type="Pfam" id="PF25597">
    <property type="entry name" value="SH3_retrovirus"/>
    <property type="match status" value="1"/>
</dbReference>
<dbReference type="InterPro" id="IPR001584">
    <property type="entry name" value="Integrase_cat-core"/>
</dbReference>
<dbReference type="GO" id="GO:0006310">
    <property type="term" value="P:DNA recombination"/>
    <property type="evidence" value="ECO:0007669"/>
    <property type="project" value="UniProtKB-KW"/>
</dbReference>
<keyword evidence="8" id="KW-0694">RNA-binding</keyword>
<keyword evidence="12" id="KW-0238">DNA-binding</keyword>
<feature type="domain" description="Integrase catalytic" evidence="16">
    <location>
        <begin position="1"/>
        <end position="127"/>
    </location>
</feature>
<sequence length="329" mass="37617">MISQNLDEALEAVVQFANVYENNSNNKRIRIFATDNGTEHVNKRFKTLLDKKGIIHQLAPAYTKEPNGIIERLNRTITNKIRCLLKNADLLMYLWGEACLTATFLHNRTPHSSIDFKTPYEAKYNRKPDITNIKTFGSICYYKNKGNLVRKLDDKAIKGVLVGFNDALYKVYNFDIKKCIWTTEVVQDDTKVIPMSQSHITQIYDSVVNQNKHLQQDTESSTVFSNNETPVRDNIDPDEIDELALNLPPNSLSQNESYHKIEKSGQTNLAENHTVNNNVDDDLDELTLLIIMNNEPNTLKQANTSSDRLKWLDAMQAEIDELKVKILGI</sequence>
<accession>A0A2S4PLK3</accession>
<evidence type="ECO:0000256" key="14">
    <source>
        <dbReference type="ARBA" id="ARBA00048173"/>
    </source>
</evidence>
<evidence type="ECO:0000256" key="7">
    <source>
        <dbReference type="ARBA" id="ARBA00022842"/>
    </source>
</evidence>
<keyword evidence="3" id="KW-0540">Nuclease</keyword>
<dbReference type="GO" id="GO:0015074">
    <property type="term" value="P:DNA integration"/>
    <property type="evidence" value="ECO:0007669"/>
    <property type="project" value="UniProtKB-KW"/>
</dbReference>
<dbReference type="GO" id="GO:0046872">
    <property type="term" value="F:metal ion binding"/>
    <property type="evidence" value="ECO:0007669"/>
    <property type="project" value="UniProtKB-KW"/>
</dbReference>
<comment type="catalytic activity">
    <reaction evidence="15">
        <text>DNA(n) + a 2'-deoxyribonucleoside 5'-triphosphate = DNA(n+1) + diphosphate</text>
        <dbReference type="Rhea" id="RHEA:22508"/>
        <dbReference type="Rhea" id="RHEA-COMP:17339"/>
        <dbReference type="Rhea" id="RHEA-COMP:17340"/>
        <dbReference type="ChEBI" id="CHEBI:33019"/>
        <dbReference type="ChEBI" id="CHEBI:61560"/>
        <dbReference type="ChEBI" id="CHEBI:173112"/>
        <dbReference type="EC" id="2.7.7.7"/>
    </reaction>
</comment>
<dbReference type="InterPro" id="IPR039537">
    <property type="entry name" value="Retrotran_Ty1/copia-like"/>
</dbReference>